<dbReference type="SUPFAM" id="SSF51735">
    <property type="entry name" value="NAD(P)-binding Rossmann-fold domains"/>
    <property type="match status" value="1"/>
</dbReference>
<accession>A0A8B7NJ68</accession>
<organism evidence="7 8">
    <name type="scientific">Hyalella azteca</name>
    <name type="common">Amphipod</name>
    <dbReference type="NCBI Taxonomy" id="294128"/>
    <lineage>
        <taxon>Eukaryota</taxon>
        <taxon>Metazoa</taxon>
        <taxon>Ecdysozoa</taxon>
        <taxon>Arthropoda</taxon>
        <taxon>Crustacea</taxon>
        <taxon>Multicrustacea</taxon>
        <taxon>Malacostraca</taxon>
        <taxon>Eumalacostraca</taxon>
        <taxon>Peracarida</taxon>
        <taxon>Amphipoda</taxon>
        <taxon>Senticaudata</taxon>
        <taxon>Talitrida</taxon>
        <taxon>Talitroidea</taxon>
        <taxon>Hyalellidae</taxon>
        <taxon>Hyalella</taxon>
    </lineage>
</organism>
<keyword evidence="2 4" id="KW-0862">Zinc</keyword>
<dbReference type="GO" id="GO:0008270">
    <property type="term" value="F:zinc ion binding"/>
    <property type="evidence" value="ECO:0007669"/>
    <property type="project" value="InterPro"/>
</dbReference>
<dbReference type="PANTHER" id="PTHR43401:SF2">
    <property type="entry name" value="L-THREONINE 3-DEHYDROGENASE"/>
    <property type="match status" value="1"/>
</dbReference>
<dbReference type="AlphaFoldDB" id="A0A8B7NJ68"/>
<feature type="domain" description="Alcohol dehydrogenase-like N-terminal" evidence="6">
    <location>
        <begin position="30"/>
        <end position="133"/>
    </location>
</feature>
<comment type="similarity">
    <text evidence="4">Belongs to the zinc-containing alcohol dehydrogenase family.</text>
</comment>
<comment type="cofactor">
    <cofactor evidence="4">
        <name>Zn(2+)</name>
        <dbReference type="ChEBI" id="CHEBI:29105"/>
    </cofactor>
</comment>
<dbReference type="Pfam" id="PF08240">
    <property type="entry name" value="ADH_N"/>
    <property type="match status" value="1"/>
</dbReference>
<dbReference type="SUPFAM" id="SSF50129">
    <property type="entry name" value="GroES-like"/>
    <property type="match status" value="1"/>
</dbReference>
<dbReference type="PANTHER" id="PTHR43401">
    <property type="entry name" value="L-THREONINE 3-DEHYDROGENASE"/>
    <property type="match status" value="1"/>
</dbReference>
<evidence type="ECO:0000313" key="8">
    <source>
        <dbReference type="RefSeq" id="XP_018013694.2"/>
    </source>
</evidence>
<dbReference type="GeneID" id="108670717"/>
<dbReference type="RefSeq" id="XP_018013694.2">
    <property type="nucleotide sequence ID" value="XM_018158205.2"/>
</dbReference>
<evidence type="ECO:0000259" key="6">
    <source>
        <dbReference type="Pfam" id="PF08240"/>
    </source>
</evidence>
<dbReference type="Gene3D" id="3.40.50.720">
    <property type="entry name" value="NAD(P)-binding Rossmann-like Domain"/>
    <property type="match status" value="1"/>
</dbReference>
<dbReference type="InterPro" id="IPR013149">
    <property type="entry name" value="ADH-like_C"/>
</dbReference>
<dbReference type="OrthoDB" id="1879366at2759"/>
<name>A0A8B7NJ68_HYAAZ</name>
<proteinExistence type="inferred from homology"/>
<evidence type="ECO:0000256" key="2">
    <source>
        <dbReference type="ARBA" id="ARBA00022833"/>
    </source>
</evidence>
<evidence type="ECO:0000256" key="1">
    <source>
        <dbReference type="ARBA" id="ARBA00022723"/>
    </source>
</evidence>
<dbReference type="PROSITE" id="PS00059">
    <property type="entry name" value="ADH_ZINC"/>
    <property type="match status" value="1"/>
</dbReference>
<evidence type="ECO:0000313" key="7">
    <source>
        <dbReference type="Proteomes" id="UP000694843"/>
    </source>
</evidence>
<evidence type="ECO:0000256" key="4">
    <source>
        <dbReference type="RuleBase" id="RU361277"/>
    </source>
</evidence>
<dbReference type="InterPro" id="IPR002328">
    <property type="entry name" value="ADH_Zn_CS"/>
</dbReference>
<evidence type="ECO:0000256" key="3">
    <source>
        <dbReference type="ARBA" id="ARBA00023002"/>
    </source>
</evidence>
<sequence length="324" mass="35335">MSTGKTMRCLLKTNAEEGYDMAERSVPVPGPHDVVIRVDKVGICGSDISLYKWNDVAKAIASLPFIPGHEATGVVVEVGTEVDSSLLGKRVAVENHFYCGDCALCKEDRGDICLRMDQYGHGRGTGHGGCSQFSLEDRGDICLRMDQYGHGRGTGVAHNAVSHCEVRGKQALVLGCGAVGLFAVAVCKALGATQIMAVDVVASKLEIAKKMGASHVVNASKTMRCLLKTNGEEGYDMAERSVPVPGPHDVVIRVDKRRLNNVWPVRTGLLDTTSHHTWRSGRLSCPGHRRPPLRRSTGPNILRHICRWYNWVWNSLQKLSIANQ</sequence>
<dbReference type="InterPro" id="IPR013154">
    <property type="entry name" value="ADH-like_N"/>
</dbReference>
<keyword evidence="3" id="KW-0560">Oxidoreductase</keyword>
<reference evidence="8" key="1">
    <citation type="submission" date="2025-08" db="UniProtKB">
        <authorList>
            <consortium name="RefSeq"/>
        </authorList>
    </citation>
    <scope>IDENTIFICATION</scope>
    <source>
        <tissue evidence="8">Whole organism</tissue>
    </source>
</reference>
<feature type="non-terminal residue" evidence="8">
    <location>
        <position position="324"/>
    </location>
</feature>
<dbReference type="Pfam" id="PF00107">
    <property type="entry name" value="ADH_zinc_N"/>
    <property type="match status" value="1"/>
</dbReference>
<protein>
    <submittedName>
        <fullName evidence="8">L-threonine 3-dehydrogenase</fullName>
    </submittedName>
</protein>
<keyword evidence="7" id="KW-1185">Reference proteome</keyword>
<dbReference type="KEGG" id="hazt:108670717"/>
<dbReference type="GO" id="GO:0016491">
    <property type="term" value="F:oxidoreductase activity"/>
    <property type="evidence" value="ECO:0007669"/>
    <property type="project" value="UniProtKB-KW"/>
</dbReference>
<gene>
    <name evidence="8" type="primary">LOC108670717</name>
</gene>
<dbReference type="InterPro" id="IPR050129">
    <property type="entry name" value="Zn_alcohol_dh"/>
</dbReference>
<dbReference type="Gene3D" id="3.90.180.10">
    <property type="entry name" value="Medium-chain alcohol dehydrogenases, catalytic domain"/>
    <property type="match status" value="1"/>
</dbReference>
<dbReference type="Proteomes" id="UP000694843">
    <property type="component" value="Unplaced"/>
</dbReference>
<feature type="domain" description="Alcohol dehydrogenase-like C-terminal" evidence="5">
    <location>
        <begin position="178"/>
        <end position="223"/>
    </location>
</feature>
<dbReference type="InterPro" id="IPR036291">
    <property type="entry name" value="NAD(P)-bd_dom_sf"/>
</dbReference>
<keyword evidence="1 4" id="KW-0479">Metal-binding</keyword>
<dbReference type="InterPro" id="IPR011032">
    <property type="entry name" value="GroES-like_sf"/>
</dbReference>
<evidence type="ECO:0000259" key="5">
    <source>
        <dbReference type="Pfam" id="PF00107"/>
    </source>
</evidence>